<proteinExistence type="inferred from homology"/>
<gene>
    <name evidence="7" type="ORF">E5222_13030</name>
</gene>
<keyword evidence="5" id="KW-0998">Cell outer membrane</keyword>
<dbReference type="GO" id="GO:0009279">
    <property type="term" value="C:cell outer membrane"/>
    <property type="evidence" value="ECO:0007669"/>
    <property type="project" value="UniProtKB-SubCell"/>
</dbReference>
<sequence>MSLTSMRKTIAALAAASAIALAAPAVAQDEEGDTATSADPYADTVFSGDYLSVGVGVALNPSYSGSNDYVVTPLPIVQGSLKGVDINPRPAGLALDFLQDPEDGPGFDLGIAARLRSDRAMQISDPVVKSLGKLDRAFEIGPTAGVSFAQVLNPYDSLTLTTDVRWDIAGAHDGMVVDPSIAYFTPVSEGVAGSLTVSASYGDSDFHDYYYTVTPAQSLVTGGELPVYTPDGGGFTSVGTTLLVGVDLDGNLANGGWALIAIGGYSRLLGDAKDTPFTSVRGSANQFLGVLGVGYTF</sequence>
<keyword evidence="3 6" id="KW-0732">Signal</keyword>
<evidence type="ECO:0000256" key="3">
    <source>
        <dbReference type="ARBA" id="ARBA00022729"/>
    </source>
</evidence>
<dbReference type="Proteomes" id="UP000309389">
    <property type="component" value="Unassembled WGS sequence"/>
</dbReference>
<keyword evidence="4" id="KW-0472">Membrane</keyword>
<feature type="chain" id="PRO_5020895745" evidence="6">
    <location>
        <begin position="28"/>
        <end position="297"/>
    </location>
</feature>
<dbReference type="PANTHER" id="PTHR38776">
    <property type="entry name" value="MLTA-INTERACTING PROTEIN-RELATED"/>
    <property type="match status" value="1"/>
</dbReference>
<dbReference type="Pfam" id="PF06629">
    <property type="entry name" value="MipA"/>
    <property type="match status" value="1"/>
</dbReference>
<comment type="similarity">
    <text evidence="2">Belongs to the MipA/OmpV family.</text>
</comment>
<dbReference type="PANTHER" id="PTHR38776:SF1">
    <property type="entry name" value="MLTA-INTERACTING PROTEIN-RELATED"/>
    <property type="match status" value="1"/>
</dbReference>
<dbReference type="InterPro" id="IPR010583">
    <property type="entry name" value="MipA"/>
</dbReference>
<accession>A0A4T3EYX2</accession>
<dbReference type="EMBL" id="SSHH01000003">
    <property type="protein sequence ID" value="TIX49731.1"/>
    <property type="molecule type" value="Genomic_DNA"/>
</dbReference>
<evidence type="ECO:0000256" key="5">
    <source>
        <dbReference type="ARBA" id="ARBA00023237"/>
    </source>
</evidence>
<protein>
    <submittedName>
        <fullName evidence="7">MipA/OmpV family protein</fullName>
    </submittedName>
</protein>
<name>A0A4T3EYX2_9SPHN</name>
<organism evidence="7 8">
    <name type="scientific">Alteraurantiacibacter aquimixticola</name>
    <dbReference type="NCBI Taxonomy" id="2489173"/>
    <lineage>
        <taxon>Bacteria</taxon>
        <taxon>Pseudomonadati</taxon>
        <taxon>Pseudomonadota</taxon>
        <taxon>Alphaproteobacteria</taxon>
        <taxon>Sphingomonadales</taxon>
        <taxon>Erythrobacteraceae</taxon>
        <taxon>Alteraurantiacibacter</taxon>
    </lineage>
</organism>
<evidence type="ECO:0000256" key="1">
    <source>
        <dbReference type="ARBA" id="ARBA00004442"/>
    </source>
</evidence>
<evidence type="ECO:0000256" key="4">
    <source>
        <dbReference type="ARBA" id="ARBA00023136"/>
    </source>
</evidence>
<comment type="subcellular location">
    <subcellularLocation>
        <location evidence="1">Cell outer membrane</location>
    </subcellularLocation>
</comment>
<comment type="caution">
    <text evidence="7">The sequence shown here is derived from an EMBL/GenBank/DDBJ whole genome shotgun (WGS) entry which is preliminary data.</text>
</comment>
<keyword evidence="8" id="KW-1185">Reference proteome</keyword>
<dbReference type="OrthoDB" id="5462484at2"/>
<evidence type="ECO:0000313" key="7">
    <source>
        <dbReference type="EMBL" id="TIX49731.1"/>
    </source>
</evidence>
<evidence type="ECO:0000256" key="2">
    <source>
        <dbReference type="ARBA" id="ARBA00005722"/>
    </source>
</evidence>
<feature type="signal peptide" evidence="6">
    <location>
        <begin position="1"/>
        <end position="27"/>
    </location>
</feature>
<evidence type="ECO:0000313" key="8">
    <source>
        <dbReference type="Proteomes" id="UP000309389"/>
    </source>
</evidence>
<evidence type="ECO:0000256" key="6">
    <source>
        <dbReference type="SAM" id="SignalP"/>
    </source>
</evidence>
<reference evidence="7 8" key="1">
    <citation type="submission" date="2019-04" db="EMBL/GenBank/DDBJ databases">
        <title>Altererythrobacter aquimixticola sp. nov., isolated from sediment of junction between the ocean and a freshwater spring.</title>
        <authorList>
            <person name="Yoon J.-H."/>
        </authorList>
    </citation>
    <scope>NUCLEOTIDE SEQUENCE [LARGE SCALE GENOMIC DNA]</scope>
    <source>
        <strain evidence="7 8">SSKS-13</strain>
    </source>
</reference>
<dbReference type="AlphaFoldDB" id="A0A4T3EYX2"/>